<dbReference type="eggNOG" id="COG0406">
    <property type="taxonomic scope" value="Bacteria"/>
</dbReference>
<keyword evidence="2" id="KW-1185">Reference proteome</keyword>
<dbReference type="SUPFAM" id="SSF53254">
    <property type="entry name" value="Phosphoglycerate mutase-like"/>
    <property type="match status" value="1"/>
</dbReference>
<dbReference type="InterPro" id="IPR029033">
    <property type="entry name" value="His_PPase_superfam"/>
</dbReference>
<dbReference type="Pfam" id="PF00300">
    <property type="entry name" value="His_Phos_1"/>
    <property type="match status" value="1"/>
</dbReference>
<gene>
    <name evidence="1" type="ORF">GARC_4604</name>
</gene>
<proteinExistence type="predicted"/>
<dbReference type="Proteomes" id="UP000006327">
    <property type="component" value="Unassembled WGS sequence"/>
</dbReference>
<dbReference type="PANTHER" id="PTHR48100:SF1">
    <property type="entry name" value="HISTIDINE PHOSPHATASE FAMILY PROTEIN-RELATED"/>
    <property type="match status" value="1"/>
</dbReference>
<comment type="caution">
    <text evidence="1">The sequence shown here is derived from an EMBL/GenBank/DDBJ whole genome shotgun (WGS) entry which is preliminary data.</text>
</comment>
<reference evidence="1 2" key="1">
    <citation type="journal article" date="2017" name="Antonie Van Leeuwenhoek">
        <title>Rhizobium rhizosphaerae sp. nov., a novel species isolated from rice rhizosphere.</title>
        <authorList>
            <person name="Zhao J.J."/>
            <person name="Zhang J."/>
            <person name="Zhang R.J."/>
            <person name="Zhang C.W."/>
            <person name="Yin H.Q."/>
            <person name="Zhang X.X."/>
        </authorList>
    </citation>
    <scope>NUCLEOTIDE SEQUENCE [LARGE SCALE GENOMIC DNA]</scope>
    <source>
        <strain evidence="1 2">BSs20135</strain>
    </source>
</reference>
<dbReference type="OrthoDB" id="9783269at2"/>
<dbReference type="InterPro" id="IPR013078">
    <property type="entry name" value="His_Pase_superF_clade-1"/>
</dbReference>
<accession>K6YC59</accession>
<dbReference type="EMBL" id="BAEO01000062">
    <property type="protein sequence ID" value="GAC21546.1"/>
    <property type="molecule type" value="Genomic_DNA"/>
</dbReference>
<organism evidence="1 2">
    <name type="scientific">Paraglaciecola arctica BSs20135</name>
    <dbReference type="NCBI Taxonomy" id="493475"/>
    <lineage>
        <taxon>Bacteria</taxon>
        <taxon>Pseudomonadati</taxon>
        <taxon>Pseudomonadota</taxon>
        <taxon>Gammaproteobacteria</taxon>
        <taxon>Alteromonadales</taxon>
        <taxon>Alteromonadaceae</taxon>
        <taxon>Paraglaciecola</taxon>
    </lineage>
</organism>
<dbReference type="RefSeq" id="WP_007624634.1">
    <property type="nucleotide sequence ID" value="NZ_BAEO01000062.1"/>
</dbReference>
<dbReference type="CDD" id="cd07067">
    <property type="entry name" value="HP_PGM_like"/>
    <property type="match status" value="1"/>
</dbReference>
<evidence type="ECO:0000313" key="1">
    <source>
        <dbReference type="EMBL" id="GAC21546.1"/>
    </source>
</evidence>
<dbReference type="GO" id="GO:0016791">
    <property type="term" value="F:phosphatase activity"/>
    <property type="evidence" value="ECO:0007669"/>
    <property type="project" value="TreeGrafter"/>
</dbReference>
<dbReference type="STRING" id="493475.GARC_4604"/>
<dbReference type="InterPro" id="IPR050275">
    <property type="entry name" value="PGM_Phosphatase"/>
</dbReference>
<dbReference type="AlphaFoldDB" id="K6YC59"/>
<protein>
    <submittedName>
        <fullName evidence="1">Alpha-ribazole-5'-phosphate phosphatase</fullName>
    </submittedName>
</protein>
<evidence type="ECO:0000313" key="2">
    <source>
        <dbReference type="Proteomes" id="UP000006327"/>
    </source>
</evidence>
<dbReference type="PANTHER" id="PTHR48100">
    <property type="entry name" value="BROAD-SPECIFICITY PHOSPHATASE YOR283W-RELATED"/>
    <property type="match status" value="1"/>
</dbReference>
<dbReference type="GO" id="GO:0005737">
    <property type="term" value="C:cytoplasm"/>
    <property type="evidence" value="ECO:0007669"/>
    <property type="project" value="TreeGrafter"/>
</dbReference>
<dbReference type="Gene3D" id="3.40.50.1240">
    <property type="entry name" value="Phosphoglycerate mutase-like"/>
    <property type="match status" value="1"/>
</dbReference>
<name>K6YC59_9ALTE</name>
<dbReference type="SMART" id="SM00855">
    <property type="entry name" value="PGAM"/>
    <property type="match status" value="1"/>
</dbReference>
<sequence>MTDDLNQLNVTQFDIIRHGQIDGPAALYGRTDVALSSEGWQQMYQQTSRLHIIENIISSPLRRCQNFAQKLASEYELTLQIEAGIQECDFGEWDGIKFDNHSQQWPLMTSFWQDPNHNTPPQGESLETFHNRVVTSWQSLCEQHRGQHNLLVCHGGVIRQILAHILNTDWRSGDWYSQLQIGYASLTRIIIPAYPEAKPSVAFIGLPADFGHNEFE</sequence>